<reference evidence="1 2" key="1">
    <citation type="submission" date="2024-01" db="EMBL/GenBank/DDBJ databases">
        <title>Complete genome of Cladobotryum mycophilum ATHUM6906.</title>
        <authorList>
            <person name="Christinaki A.C."/>
            <person name="Myridakis A.I."/>
            <person name="Kouvelis V.N."/>
        </authorList>
    </citation>
    <scope>NUCLEOTIDE SEQUENCE [LARGE SCALE GENOMIC DNA]</scope>
    <source>
        <strain evidence="1 2">ATHUM6906</strain>
    </source>
</reference>
<dbReference type="EMBL" id="JAVFKD010000012">
    <property type="protein sequence ID" value="KAK5994157.1"/>
    <property type="molecule type" value="Genomic_DNA"/>
</dbReference>
<evidence type="ECO:0008006" key="3">
    <source>
        <dbReference type="Google" id="ProtNLM"/>
    </source>
</evidence>
<dbReference type="Proteomes" id="UP001338125">
    <property type="component" value="Unassembled WGS sequence"/>
</dbReference>
<evidence type="ECO:0000313" key="1">
    <source>
        <dbReference type="EMBL" id="KAK5994157.1"/>
    </source>
</evidence>
<protein>
    <recommendedName>
        <fullName evidence="3">BHLH domain-containing protein</fullName>
    </recommendedName>
</protein>
<sequence length="297" mass="32381">MALDNICSKATAALNAANVERDCPSEQLVTEEQEASIRAGFHGSGEVKWRNLFLNVFPNVSDHVEQITPYLNYNMTQNCVALPPKLGNTPFSLTTAVPCLSTTTTDQPDAATPSAALPIIGSAEDIHGGDFDFTFSFSPTIDPHQNSGLQDPSNIPALFNPNPQLMDGQTAASISVDSNTRSNNPTSMQQVAAPLPAAPDRSTGHNDHRTLEVLQARSKRHRDNANDMRVRIEQVMPYMEKAREVQDQLYLKTIASSEHALVERLGDILDVMTEILQGKRLGDVRFEATIPSNSGDV</sequence>
<name>A0ABR0SQH2_9HYPO</name>
<evidence type="ECO:0000313" key="2">
    <source>
        <dbReference type="Proteomes" id="UP001338125"/>
    </source>
</evidence>
<keyword evidence="2" id="KW-1185">Reference proteome</keyword>
<gene>
    <name evidence="1" type="ORF">PT974_07598</name>
</gene>
<proteinExistence type="predicted"/>
<organism evidence="1 2">
    <name type="scientific">Cladobotryum mycophilum</name>
    <dbReference type="NCBI Taxonomy" id="491253"/>
    <lineage>
        <taxon>Eukaryota</taxon>
        <taxon>Fungi</taxon>
        <taxon>Dikarya</taxon>
        <taxon>Ascomycota</taxon>
        <taxon>Pezizomycotina</taxon>
        <taxon>Sordariomycetes</taxon>
        <taxon>Hypocreomycetidae</taxon>
        <taxon>Hypocreales</taxon>
        <taxon>Hypocreaceae</taxon>
        <taxon>Cladobotryum</taxon>
    </lineage>
</organism>
<comment type="caution">
    <text evidence="1">The sequence shown here is derived from an EMBL/GenBank/DDBJ whole genome shotgun (WGS) entry which is preliminary data.</text>
</comment>
<accession>A0ABR0SQH2</accession>